<dbReference type="PANTHER" id="PTHR36302">
    <property type="entry name" value="BLR7088 PROTEIN"/>
    <property type="match status" value="1"/>
</dbReference>
<reference evidence="1" key="1">
    <citation type="submission" date="2023-07" db="EMBL/GenBank/DDBJ databases">
        <authorList>
            <person name="Kim M.K."/>
        </authorList>
    </citation>
    <scope>NUCLEOTIDE SEQUENCE</scope>
    <source>
        <strain evidence="1">CA1-15</strain>
    </source>
</reference>
<dbReference type="Gene3D" id="2.60.40.1890">
    <property type="entry name" value="PCu(A)C copper chaperone"/>
    <property type="match status" value="1"/>
</dbReference>
<evidence type="ECO:0000313" key="1">
    <source>
        <dbReference type="EMBL" id="MDO7842607.1"/>
    </source>
</evidence>
<dbReference type="SUPFAM" id="SSF110087">
    <property type="entry name" value="DR1885-like metal-binding protein"/>
    <property type="match status" value="1"/>
</dbReference>
<keyword evidence="2" id="KW-1185">Reference proteome</keyword>
<protein>
    <submittedName>
        <fullName evidence="1">Copper chaperone PCu(A)C</fullName>
    </submittedName>
</protein>
<dbReference type="InterPro" id="IPR036182">
    <property type="entry name" value="PCuAC_sf"/>
</dbReference>
<dbReference type="EMBL" id="JAUQSZ010000005">
    <property type="protein sequence ID" value="MDO7842607.1"/>
    <property type="molecule type" value="Genomic_DNA"/>
</dbReference>
<accession>A0ABT8ZYF4</accession>
<dbReference type="InterPro" id="IPR007410">
    <property type="entry name" value="LpqE-like"/>
</dbReference>
<evidence type="ECO:0000313" key="2">
    <source>
        <dbReference type="Proteomes" id="UP001176468"/>
    </source>
</evidence>
<organism evidence="1 2">
    <name type="scientific">Sphingomonas immobilis</name>
    <dbReference type="NCBI Taxonomy" id="3063997"/>
    <lineage>
        <taxon>Bacteria</taxon>
        <taxon>Pseudomonadati</taxon>
        <taxon>Pseudomonadota</taxon>
        <taxon>Alphaproteobacteria</taxon>
        <taxon>Sphingomonadales</taxon>
        <taxon>Sphingomonadaceae</taxon>
        <taxon>Sphingomonas</taxon>
    </lineage>
</organism>
<dbReference type="RefSeq" id="WP_304561060.1">
    <property type="nucleotide sequence ID" value="NZ_JAUQSZ010000005.1"/>
</dbReference>
<dbReference type="Pfam" id="PF04314">
    <property type="entry name" value="PCuAC"/>
    <property type="match status" value="1"/>
</dbReference>
<comment type="caution">
    <text evidence="1">The sequence shown here is derived from an EMBL/GenBank/DDBJ whole genome shotgun (WGS) entry which is preliminary data.</text>
</comment>
<dbReference type="Proteomes" id="UP001176468">
    <property type="component" value="Unassembled WGS sequence"/>
</dbReference>
<dbReference type="PANTHER" id="PTHR36302:SF1">
    <property type="entry name" value="COPPER CHAPERONE PCU(A)C"/>
    <property type="match status" value="1"/>
</dbReference>
<dbReference type="InterPro" id="IPR058248">
    <property type="entry name" value="Lxx211020-like"/>
</dbReference>
<sequence length="146" mass="15379">MRLLLLLIVSLAGLDGCGQPKQVYIDDAYIRTAAAPGRPASGYFTLHGGTAATTLISVHTEVAIKTEMHESMTHGGMAMMKPIDHVALPADATVAFKPGGKHLMIFDLNPGMKVGKTITLVFTFSDGTRLEKEAVLIAPGAAAPYS</sequence>
<name>A0ABT8ZYF4_9SPHN</name>
<proteinExistence type="predicted"/>
<gene>
    <name evidence="1" type="ORF">Q5H94_09730</name>
</gene>